<reference evidence="1 2" key="1">
    <citation type="journal article" date="2023" name="G3 (Bethesda)">
        <title>A chromosome-level genome assembly of Zasmidium syzygii isolated from banana leaves.</title>
        <authorList>
            <person name="van Westerhoven A.C."/>
            <person name="Mehrabi R."/>
            <person name="Talebi R."/>
            <person name="Steentjes M.B.F."/>
            <person name="Corcolon B."/>
            <person name="Chong P.A."/>
            <person name="Kema G.H.J."/>
            <person name="Seidl M.F."/>
        </authorList>
    </citation>
    <scope>NUCLEOTIDE SEQUENCE [LARGE SCALE GENOMIC DNA]</scope>
    <source>
        <strain evidence="1 2">P124</strain>
    </source>
</reference>
<keyword evidence="2" id="KW-1185">Reference proteome</keyword>
<gene>
    <name evidence="1" type="ORF">PRZ48_013560</name>
</gene>
<dbReference type="Proteomes" id="UP001305779">
    <property type="component" value="Unassembled WGS sequence"/>
</dbReference>
<proteinExistence type="predicted"/>
<comment type="caution">
    <text evidence="1">The sequence shown here is derived from an EMBL/GenBank/DDBJ whole genome shotgun (WGS) entry which is preliminary data.</text>
</comment>
<sequence>MMALIQGDIKPVYGPLPGIKNEQPMTPTIFAAKWISKFRPLIHNYFIRPPNPTTSRVWMCIFCDLAWEHLTNFYTQAAALSLTTKDIPADDITGPEVWMPREPHEVDALFMRGIRDPFPVAEVMMGLVEKFLLRFEAMKTKGERLYGTMWGDLPLKWRRRVVELIPLVDKAKEEGWWDGSEKFFQGGVFKMWEDGNTFR</sequence>
<name>A0ABR0E1W9_ZASCE</name>
<protein>
    <submittedName>
        <fullName evidence="1">Uncharacterized protein</fullName>
    </submittedName>
</protein>
<dbReference type="EMBL" id="JAXOVC010000012">
    <property type="protein sequence ID" value="KAK4495231.1"/>
    <property type="molecule type" value="Genomic_DNA"/>
</dbReference>
<accession>A0ABR0E1W9</accession>
<organism evidence="1 2">
    <name type="scientific">Zasmidium cellare</name>
    <name type="common">Wine cellar mold</name>
    <name type="synonym">Racodium cellare</name>
    <dbReference type="NCBI Taxonomy" id="395010"/>
    <lineage>
        <taxon>Eukaryota</taxon>
        <taxon>Fungi</taxon>
        <taxon>Dikarya</taxon>
        <taxon>Ascomycota</taxon>
        <taxon>Pezizomycotina</taxon>
        <taxon>Dothideomycetes</taxon>
        <taxon>Dothideomycetidae</taxon>
        <taxon>Mycosphaerellales</taxon>
        <taxon>Mycosphaerellaceae</taxon>
        <taxon>Zasmidium</taxon>
    </lineage>
</organism>
<evidence type="ECO:0000313" key="2">
    <source>
        <dbReference type="Proteomes" id="UP001305779"/>
    </source>
</evidence>
<evidence type="ECO:0000313" key="1">
    <source>
        <dbReference type="EMBL" id="KAK4495231.1"/>
    </source>
</evidence>